<dbReference type="EMBL" id="CP029425">
    <property type="protein sequence ID" value="AWL91082.1"/>
    <property type="molecule type" value="Genomic_DNA"/>
</dbReference>
<evidence type="ECO:0000256" key="2">
    <source>
        <dbReference type="SAM" id="SignalP"/>
    </source>
</evidence>
<feature type="compositionally biased region" description="Polar residues" evidence="1">
    <location>
        <begin position="55"/>
        <end position="65"/>
    </location>
</feature>
<evidence type="ECO:0000256" key="1">
    <source>
        <dbReference type="SAM" id="MobiDB-lite"/>
    </source>
</evidence>
<dbReference type="Proteomes" id="UP001565369">
    <property type="component" value="Unassembled WGS sequence"/>
</dbReference>
<keyword evidence="2" id="KW-0732">Signal</keyword>
<feature type="signal peptide" evidence="2">
    <location>
        <begin position="1"/>
        <end position="20"/>
    </location>
</feature>
<dbReference type="EMBL" id="JBGBZJ010000003">
    <property type="protein sequence ID" value="MEY9455621.1"/>
    <property type="molecule type" value="Genomic_DNA"/>
</dbReference>
<feature type="chain" id="PRO_5043400008" description="DUF680 domain-containing protein" evidence="2">
    <location>
        <begin position="21"/>
        <end position="73"/>
    </location>
</feature>
<evidence type="ECO:0008006" key="7">
    <source>
        <dbReference type="Google" id="ProtNLM"/>
    </source>
</evidence>
<gene>
    <name evidence="4" type="ORF">ABIG07_004569</name>
    <name evidence="3" type="ORF">CIT37_01265</name>
</gene>
<dbReference type="AlphaFoldDB" id="A0A2U8P081"/>
<sequence length="73" mass="7417">MIRTLSLLLSLVVGISVAWAQGTKDQPSGNQPTTRSGTATNSGSDSMGGAFKGTGTPNYGTSPGMGSQKKTRN</sequence>
<organism evidence="3 5">
    <name type="scientific">Bradyrhizobium ottawaense</name>
    <dbReference type="NCBI Taxonomy" id="931866"/>
    <lineage>
        <taxon>Bacteria</taxon>
        <taxon>Pseudomonadati</taxon>
        <taxon>Pseudomonadota</taxon>
        <taxon>Alphaproteobacteria</taxon>
        <taxon>Hyphomicrobiales</taxon>
        <taxon>Nitrobacteraceae</taxon>
        <taxon>Bradyrhizobium</taxon>
    </lineage>
</organism>
<keyword evidence="6" id="KW-1185">Reference proteome</keyword>
<reference evidence="3 5" key="1">
    <citation type="journal article" date="2014" name="Int. J. Syst. Evol. Microbiol.">
        <title>Bradyrhizobium ottawaense sp. nov., a symbiotic nitrogen fixing bacterium from root nodules of soybeans in Canada.</title>
        <authorList>
            <person name="Yu X."/>
            <person name="Cloutier S."/>
            <person name="Tambong J.T."/>
            <person name="Bromfield E.S."/>
        </authorList>
    </citation>
    <scope>NUCLEOTIDE SEQUENCE [LARGE SCALE GENOMIC DNA]</scope>
    <source>
        <strain evidence="3 5">OO99</strain>
    </source>
</reference>
<protein>
    <recommendedName>
        <fullName evidence="7">DUF680 domain-containing protein</fullName>
    </recommendedName>
</protein>
<dbReference type="Proteomes" id="UP000215703">
    <property type="component" value="Chromosome"/>
</dbReference>
<evidence type="ECO:0000313" key="6">
    <source>
        <dbReference type="Proteomes" id="UP001565369"/>
    </source>
</evidence>
<reference evidence="3 5" key="2">
    <citation type="journal article" date="2017" name="Syst. Appl. Microbiol.">
        <title>Soybeans inoculated with root zone soils of Canadian native legumes harbour diverse and novel Bradyrhizobium spp. that possess agricultural potential.</title>
        <authorList>
            <person name="Bromfield E.S.P."/>
            <person name="Cloutier S."/>
            <person name="Tambong J.T."/>
            <person name="Tran Thi T.V."/>
        </authorList>
    </citation>
    <scope>NUCLEOTIDE SEQUENCE [LARGE SCALE GENOMIC DNA]</scope>
    <source>
        <strain evidence="3 5">OO99</strain>
    </source>
</reference>
<feature type="compositionally biased region" description="Polar residues" evidence="1">
    <location>
        <begin position="23"/>
        <end position="45"/>
    </location>
</feature>
<evidence type="ECO:0000313" key="3">
    <source>
        <dbReference type="EMBL" id="AWL91082.1"/>
    </source>
</evidence>
<proteinExistence type="predicted"/>
<name>A0A2U8P081_9BRAD</name>
<evidence type="ECO:0000313" key="4">
    <source>
        <dbReference type="EMBL" id="MEY9455621.1"/>
    </source>
</evidence>
<evidence type="ECO:0000313" key="5">
    <source>
        <dbReference type="Proteomes" id="UP000215703"/>
    </source>
</evidence>
<feature type="region of interest" description="Disordered" evidence="1">
    <location>
        <begin position="20"/>
        <end position="73"/>
    </location>
</feature>
<reference evidence="4 6" key="4">
    <citation type="submission" date="2024-07" db="EMBL/GenBank/DDBJ databases">
        <title>Genomic Encyclopedia of Type Strains, Phase V (KMG-V): Genome sequencing to study the core and pangenomes of soil and plant-associated prokaryotes.</title>
        <authorList>
            <person name="Whitman W."/>
        </authorList>
    </citation>
    <scope>NUCLEOTIDE SEQUENCE [LARGE SCALE GENOMIC DNA]</scope>
    <source>
        <strain evidence="4 6">USDA 152</strain>
    </source>
</reference>
<accession>A0A2U8P081</accession>
<reference evidence="3" key="3">
    <citation type="journal article" date="2018" name="Microbiol. Resour. Announc.">
        <title>Complete Genome Sequence of Bradyrhizobium ottawaense OO99(T), an Efficient Nitrogen-Fixing Symbiont of Soybean.</title>
        <authorList>
            <person name="Nguyen H.D.T."/>
            <person name="Cloutier S."/>
            <person name="Bromfield E.S.P."/>
        </authorList>
    </citation>
    <scope>NUCLEOTIDE SEQUENCE</scope>
    <source>
        <strain evidence="3">OO99</strain>
    </source>
</reference>